<feature type="chain" id="PRO_5029657432" evidence="2">
    <location>
        <begin position="24"/>
        <end position="194"/>
    </location>
</feature>
<feature type="transmembrane region" description="Helical" evidence="1">
    <location>
        <begin position="160"/>
        <end position="181"/>
    </location>
</feature>
<keyword evidence="1" id="KW-0472">Membrane</keyword>
<dbReference type="RefSeq" id="XP_003725273.1">
    <property type="nucleotide sequence ID" value="XM_003725225.3"/>
</dbReference>
<protein>
    <submittedName>
        <fullName evidence="3">Uncharacterized protein</fullName>
    </submittedName>
</protein>
<organism evidence="3 4">
    <name type="scientific">Strongylocentrotus purpuratus</name>
    <name type="common">Purple sea urchin</name>
    <dbReference type="NCBI Taxonomy" id="7668"/>
    <lineage>
        <taxon>Eukaryota</taxon>
        <taxon>Metazoa</taxon>
        <taxon>Echinodermata</taxon>
        <taxon>Eleutherozoa</taxon>
        <taxon>Echinozoa</taxon>
        <taxon>Echinoidea</taxon>
        <taxon>Euechinoidea</taxon>
        <taxon>Echinacea</taxon>
        <taxon>Camarodonta</taxon>
        <taxon>Echinidea</taxon>
        <taxon>Strongylocentrotidae</taxon>
        <taxon>Strongylocentrotus</taxon>
    </lineage>
</organism>
<dbReference type="EnsemblMetazoa" id="XM_003725225">
    <property type="protein sequence ID" value="XP_003725273"/>
    <property type="gene ID" value="LOC100891699"/>
</dbReference>
<feature type="signal peptide" evidence="2">
    <location>
        <begin position="1"/>
        <end position="23"/>
    </location>
</feature>
<evidence type="ECO:0000256" key="1">
    <source>
        <dbReference type="SAM" id="Phobius"/>
    </source>
</evidence>
<sequence>MASSGTFICLATLLAACCMMTEARGLGKIRKARQNLFEVPFDQTQPYAGSSPLAASSVGGSAGGGGFDVGVFAGDGGSDDVVASDSESSEEYDEVEPASIDTALVNGVDAADGPAMVGGHRHAIGGNLSPILRGDKGMTFQTKNKDQLLSRTSGSSGTGVGIAFAVLCLLAVAIGAAAFVLMKYRHSIPVLVWA</sequence>
<dbReference type="KEGG" id="spu:100891699"/>
<evidence type="ECO:0000313" key="4">
    <source>
        <dbReference type="Proteomes" id="UP000007110"/>
    </source>
</evidence>
<keyword evidence="1" id="KW-1133">Transmembrane helix</keyword>
<keyword evidence="4" id="KW-1185">Reference proteome</keyword>
<dbReference type="OMA" id="CMMTEAR"/>
<dbReference type="InParanoid" id="A0A7M7GFB3"/>
<proteinExistence type="predicted"/>
<dbReference type="Proteomes" id="UP000007110">
    <property type="component" value="Unassembled WGS sequence"/>
</dbReference>
<name>A0A7M7GFB3_STRPU</name>
<accession>A0A7M7GFB3</accession>
<reference evidence="4" key="1">
    <citation type="submission" date="2015-02" db="EMBL/GenBank/DDBJ databases">
        <title>Genome sequencing for Strongylocentrotus purpuratus.</title>
        <authorList>
            <person name="Murali S."/>
            <person name="Liu Y."/>
            <person name="Vee V."/>
            <person name="English A."/>
            <person name="Wang M."/>
            <person name="Skinner E."/>
            <person name="Han Y."/>
            <person name="Muzny D.M."/>
            <person name="Worley K.C."/>
            <person name="Gibbs R.A."/>
        </authorList>
    </citation>
    <scope>NUCLEOTIDE SEQUENCE</scope>
</reference>
<evidence type="ECO:0000256" key="2">
    <source>
        <dbReference type="SAM" id="SignalP"/>
    </source>
</evidence>
<evidence type="ECO:0000313" key="3">
    <source>
        <dbReference type="EnsemblMetazoa" id="XP_003725273"/>
    </source>
</evidence>
<dbReference type="GeneID" id="100891699"/>
<dbReference type="AlphaFoldDB" id="A0A7M7GFB3"/>
<reference evidence="3" key="2">
    <citation type="submission" date="2021-01" db="UniProtKB">
        <authorList>
            <consortium name="EnsemblMetazoa"/>
        </authorList>
    </citation>
    <scope>IDENTIFICATION</scope>
</reference>
<keyword evidence="1" id="KW-0812">Transmembrane</keyword>
<keyword evidence="2" id="KW-0732">Signal</keyword>